<evidence type="ECO:0000313" key="3">
    <source>
        <dbReference type="EMBL" id="RZS89852.1"/>
    </source>
</evidence>
<proteinExistence type="predicted"/>
<sequence>MQLPASLRREPLTAKVPEVTAVFWVIKVLTTGMGEAASDYLGKTSIILGGIVGLGGFVLALWLQLRSRTYSTFTYWSAVAMVAVFGTMVADVLHVATDLSYWVTSAFYALLVAACFVVWHRSEGTLDIHSITTARRERFYWCTVLATFALGTAVGDLTGMTVGLGFFASGILFAVAILVPLVAWRLGANAVAMFWTAYVLTRPLGASFADWMGKEHSIGGGLGWGDGTVTLLALGLIVALVAVVAVRGGDAQHETRADDTDDPRDIDDLPQYA</sequence>
<keyword evidence="2" id="KW-0812">Transmembrane</keyword>
<feature type="transmembrane region" description="Helical" evidence="2">
    <location>
        <begin position="99"/>
        <end position="119"/>
    </location>
</feature>
<feature type="transmembrane region" description="Helical" evidence="2">
    <location>
        <begin position="229"/>
        <end position="246"/>
    </location>
</feature>
<dbReference type="InterPro" id="IPR007136">
    <property type="entry name" value="DUF347"/>
</dbReference>
<organism evidence="3 4">
    <name type="scientific">Motilibacter rhizosphaerae</name>
    <dbReference type="NCBI Taxonomy" id="598652"/>
    <lineage>
        <taxon>Bacteria</taxon>
        <taxon>Bacillati</taxon>
        <taxon>Actinomycetota</taxon>
        <taxon>Actinomycetes</taxon>
        <taxon>Motilibacterales</taxon>
        <taxon>Motilibacteraceae</taxon>
        <taxon>Motilibacter</taxon>
    </lineage>
</organism>
<feature type="transmembrane region" description="Helical" evidence="2">
    <location>
        <begin position="164"/>
        <end position="184"/>
    </location>
</feature>
<feature type="transmembrane region" description="Helical" evidence="2">
    <location>
        <begin position="191"/>
        <end position="209"/>
    </location>
</feature>
<feature type="transmembrane region" description="Helical" evidence="2">
    <location>
        <begin position="75"/>
        <end position="93"/>
    </location>
</feature>
<evidence type="ECO:0000256" key="2">
    <source>
        <dbReference type="SAM" id="Phobius"/>
    </source>
</evidence>
<dbReference type="EMBL" id="SGXD01000002">
    <property type="protein sequence ID" value="RZS89852.1"/>
    <property type="molecule type" value="Genomic_DNA"/>
</dbReference>
<dbReference type="Pfam" id="PF03988">
    <property type="entry name" value="DUF347"/>
    <property type="match status" value="4"/>
</dbReference>
<feature type="transmembrane region" description="Helical" evidence="2">
    <location>
        <begin position="40"/>
        <end position="63"/>
    </location>
</feature>
<accession>A0A4Q7NTW8</accession>
<feature type="region of interest" description="Disordered" evidence="1">
    <location>
        <begin position="252"/>
        <end position="273"/>
    </location>
</feature>
<keyword evidence="2" id="KW-1133">Transmembrane helix</keyword>
<protein>
    <submittedName>
        <fullName evidence="3">Putative membrane-anchored protein</fullName>
    </submittedName>
</protein>
<keyword evidence="2" id="KW-0472">Membrane</keyword>
<dbReference type="AlphaFoldDB" id="A0A4Q7NTW8"/>
<dbReference type="RefSeq" id="WP_231116183.1">
    <property type="nucleotide sequence ID" value="NZ_SGXD01000002.1"/>
</dbReference>
<evidence type="ECO:0000313" key="4">
    <source>
        <dbReference type="Proteomes" id="UP000293638"/>
    </source>
</evidence>
<comment type="caution">
    <text evidence="3">The sequence shown here is derived from an EMBL/GenBank/DDBJ whole genome shotgun (WGS) entry which is preliminary data.</text>
</comment>
<feature type="transmembrane region" description="Helical" evidence="2">
    <location>
        <begin position="139"/>
        <end position="158"/>
    </location>
</feature>
<evidence type="ECO:0000256" key="1">
    <source>
        <dbReference type="SAM" id="MobiDB-lite"/>
    </source>
</evidence>
<dbReference type="Proteomes" id="UP000293638">
    <property type="component" value="Unassembled WGS sequence"/>
</dbReference>
<keyword evidence="4" id="KW-1185">Reference proteome</keyword>
<gene>
    <name evidence="3" type="ORF">EV189_1628</name>
</gene>
<reference evidence="3 4" key="1">
    <citation type="submission" date="2019-02" db="EMBL/GenBank/DDBJ databases">
        <title>Genomic Encyclopedia of Type Strains, Phase IV (KMG-IV): sequencing the most valuable type-strain genomes for metagenomic binning, comparative biology and taxonomic classification.</title>
        <authorList>
            <person name="Goeker M."/>
        </authorList>
    </citation>
    <scope>NUCLEOTIDE SEQUENCE [LARGE SCALE GENOMIC DNA]</scope>
    <source>
        <strain evidence="3 4">DSM 45622</strain>
    </source>
</reference>
<name>A0A4Q7NTW8_9ACTN</name>